<name>A0A7S1QD22_ALECA</name>
<evidence type="ECO:0008006" key="2">
    <source>
        <dbReference type="Google" id="ProtNLM"/>
    </source>
</evidence>
<dbReference type="PANTHER" id="PTHR34129:SF1">
    <property type="entry name" value="DUF952 DOMAIN-CONTAINING PROTEIN"/>
    <property type="match status" value="1"/>
</dbReference>
<accession>A0A7S1QD22</accession>
<reference evidence="1" key="1">
    <citation type="submission" date="2021-01" db="EMBL/GenBank/DDBJ databases">
        <authorList>
            <person name="Corre E."/>
            <person name="Pelletier E."/>
            <person name="Niang G."/>
            <person name="Scheremetjew M."/>
            <person name="Finn R."/>
            <person name="Kale V."/>
            <person name="Holt S."/>
            <person name="Cochrane G."/>
            <person name="Meng A."/>
            <person name="Brown T."/>
            <person name="Cohen L."/>
        </authorList>
    </citation>
    <scope>NUCLEOTIDE SEQUENCE</scope>
    <source>
        <strain evidence="1">OF101</strain>
    </source>
</reference>
<evidence type="ECO:0000313" key="1">
    <source>
        <dbReference type="EMBL" id="CAD9129811.1"/>
    </source>
</evidence>
<sequence>MPVGPKAVGESFTAWLCPCPHAAAGVPPEVVGRDLPTPRDAPACTGLTDMPGRVFKLATAAEASAFKEEGKILSSLDKQDGFVHLSDRTAPPTVARLFFKDCADLRLIELDAAKLPGPVNWIVGSMGDPAPDAKELASAPTIVHFLKSDGCVHVYGKLGVPMSAVLREASVPLGEDGVHVFPEWL</sequence>
<gene>
    <name evidence="1" type="ORF">ACAT0790_LOCUS21579</name>
</gene>
<dbReference type="AlphaFoldDB" id="A0A7S1QD22"/>
<organism evidence="1">
    <name type="scientific">Alexandrium catenella</name>
    <name type="common">Red tide dinoflagellate</name>
    <name type="synonym">Gonyaulax catenella</name>
    <dbReference type="NCBI Taxonomy" id="2925"/>
    <lineage>
        <taxon>Eukaryota</taxon>
        <taxon>Sar</taxon>
        <taxon>Alveolata</taxon>
        <taxon>Dinophyceae</taxon>
        <taxon>Gonyaulacales</taxon>
        <taxon>Pyrocystaceae</taxon>
        <taxon>Alexandrium</taxon>
    </lineage>
</organism>
<dbReference type="InterPro" id="IPR009297">
    <property type="entry name" value="DUF952"/>
</dbReference>
<protein>
    <recommendedName>
        <fullName evidence="2">DUF952 domain-containing protein</fullName>
    </recommendedName>
</protein>
<dbReference type="Gene3D" id="3.20.170.20">
    <property type="entry name" value="Protein of unknown function DUF952"/>
    <property type="match status" value="1"/>
</dbReference>
<proteinExistence type="predicted"/>
<dbReference type="Pfam" id="PF06108">
    <property type="entry name" value="DUF952"/>
    <property type="match status" value="1"/>
</dbReference>
<dbReference type="PANTHER" id="PTHR34129">
    <property type="entry name" value="BLR1139 PROTEIN"/>
    <property type="match status" value="1"/>
</dbReference>
<dbReference type="SUPFAM" id="SSF56399">
    <property type="entry name" value="ADP-ribosylation"/>
    <property type="match status" value="1"/>
</dbReference>
<dbReference type="EMBL" id="HBGE01035535">
    <property type="protein sequence ID" value="CAD9129811.1"/>
    <property type="molecule type" value="Transcribed_RNA"/>
</dbReference>